<evidence type="ECO:0000256" key="2">
    <source>
        <dbReference type="ARBA" id="ARBA00022801"/>
    </source>
</evidence>
<feature type="compositionally biased region" description="Basic and acidic residues" evidence="3">
    <location>
        <begin position="1552"/>
        <end position="1562"/>
    </location>
</feature>
<dbReference type="GO" id="GO:0016787">
    <property type="term" value="F:hydrolase activity"/>
    <property type="evidence" value="ECO:0007669"/>
    <property type="project" value="UniProtKB-KW"/>
</dbReference>
<evidence type="ECO:0000256" key="3">
    <source>
        <dbReference type="SAM" id="MobiDB-lite"/>
    </source>
</evidence>
<gene>
    <name evidence="5" type="ORF">Tci_018235</name>
</gene>
<dbReference type="Pfam" id="PF13976">
    <property type="entry name" value="gag_pre-integrs"/>
    <property type="match status" value="1"/>
</dbReference>
<dbReference type="SUPFAM" id="SSF53098">
    <property type="entry name" value="Ribonuclease H-like"/>
    <property type="match status" value="2"/>
</dbReference>
<feature type="region of interest" description="Disordered" evidence="3">
    <location>
        <begin position="156"/>
        <end position="192"/>
    </location>
</feature>
<keyword evidence="1" id="KW-0479">Metal-binding</keyword>
<feature type="compositionally biased region" description="Basic and acidic residues" evidence="3">
    <location>
        <begin position="35"/>
        <end position="45"/>
    </location>
</feature>
<feature type="domain" description="Integrase catalytic" evidence="4">
    <location>
        <begin position="1361"/>
        <end position="1527"/>
    </location>
</feature>
<feature type="compositionally biased region" description="Basic and acidic residues" evidence="3">
    <location>
        <begin position="175"/>
        <end position="187"/>
    </location>
</feature>
<dbReference type="InterPro" id="IPR025724">
    <property type="entry name" value="GAG-pre-integrase_dom"/>
</dbReference>
<accession>A0A6L2KC06</accession>
<dbReference type="InterPro" id="IPR039537">
    <property type="entry name" value="Retrotran_Ty1/copia-like"/>
</dbReference>
<reference evidence="5" key="1">
    <citation type="journal article" date="2019" name="Sci. Rep.">
        <title>Draft genome of Tanacetum cinerariifolium, the natural source of mosquito coil.</title>
        <authorList>
            <person name="Yamashiro T."/>
            <person name="Shiraishi A."/>
            <person name="Satake H."/>
            <person name="Nakayama K."/>
        </authorList>
    </citation>
    <scope>NUCLEOTIDE SEQUENCE</scope>
</reference>
<dbReference type="PANTHER" id="PTHR42648:SF32">
    <property type="entry name" value="RIBONUCLEASE H-LIKE DOMAIN, GAG-PRE-INTEGRASE DOMAIN PROTEIN-RELATED"/>
    <property type="match status" value="1"/>
</dbReference>
<evidence type="ECO:0000256" key="1">
    <source>
        <dbReference type="ARBA" id="ARBA00022723"/>
    </source>
</evidence>
<dbReference type="Pfam" id="PF07727">
    <property type="entry name" value="RVT_2"/>
    <property type="match status" value="1"/>
</dbReference>
<feature type="region of interest" description="Disordered" evidence="3">
    <location>
        <begin position="1"/>
        <end position="50"/>
    </location>
</feature>
<dbReference type="Gene3D" id="3.30.420.10">
    <property type="entry name" value="Ribonuclease H-like superfamily/Ribonuclease H"/>
    <property type="match status" value="3"/>
</dbReference>
<feature type="compositionally biased region" description="Basic and acidic residues" evidence="3">
    <location>
        <begin position="1575"/>
        <end position="1589"/>
    </location>
</feature>
<dbReference type="Pfam" id="PF17921">
    <property type="entry name" value="Integrase_H2C2"/>
    <property type="match status" value="1"/>
</dbReference>
<comment type="caution">
    <text evidence="5">The sequence shown here is derived from an EMBL/GenBank/DDBJ whole genome shotgun (WGS) entry which is preliminary data.</text>
</comment>
<dbReference type="PROSITE" id="PS50994">
    <property type="entry name" value="INTEGRASE"/>
    <property type="match status" value="1"/>
</dbReference>
<feature type="region of interest" description="Disordered" evidence="3">
    <location>
        <begin position="1044"/>
        <end position="1077"/>
    </location>
</feature>
<dbReference type="Gene3D" id="3.10.10.10">
    <property type="entry name" value="HIV Type 1 Reverse Transcriptase, subunit A, domain 1"/>
    <property type="match status" value="1"/>
</dbReference>
<dbReference type="InterPro" id="IPR036397">
    <property type="entry name" value="RNaseH_sf"/>
</dbReference>
<feature type="compositionally biased region" description="Polar residues" evidence="3">
    <location>
        <begin position="1"/>
        <end position="10"/>
    </location>
</feature>
<feature type="region of interest" description="Disordered" evidence="3">
    <location>
        <begin position="1166"/>
        <end position="1188"/>
    </location>
</feature>
<dbReference type="GO" id="GO:0003676">
    <property type="term" value="F:nucleic acid binding"/>
    <property type="evidence" value="ECO:0007669"/>
    <property type="project" value="InterPro"/>
</dbReference>
<dbReference type="InterPro" id="IPR056924">
    <property type="entry name" value="SH3_Tf2-1"/>
</dbReference>
<feature type="region of interest" description="Disordered" evidence="3">
    <location>
        <begin position="1552"/>
        <end position="1594"/>
    </location>
</feature>
<keyword evidence="2" id="KW-0378">Hydrolase</keyword>
<dbReference type="Gene3D" id="4.10.60.10">
    <property type="entry name" value="Zinc finger, CCHC-type"/>
    <property type="match status" value="1"/>
</dbReference>
<dbReference type="InterPro" id="IPR013103">
    <property type="entry name" value="RVT_2"/>
</dbReference>
<dbReference type="PANTHER" id="PTHR42648">
    <property type="entry name" value="TRANSPOSASE, PUTATIVE-RELATED"/>
    <property type="match status" value="1"/>
</dbReference>
<dbReference type="GO" id="GO:0008270">
    <property type="term" value="F:zinc ion binding"/>
    <property type="evidence" value="ECO:0007669"/>
    <property type="project" value="InterPro"/>
</dbReference>
<organism evidence="5">
    <name type="scientific">Tanacetum cinerariifolium</name>
    <name type="common">Dalmatian daisy</name>
    <name type="synonym">Chrysanthemum cinerariifolium</name>
    <dbReference type="NCBI Taxonomy" id="118510"/>
    <lineage>
        <taxon>Eukaryota</taxon>
        <taxon>Viridiplantae</taxon>
        <taxon>Streptophyta</taxon>
        <taxon>Embryophyta</taxon>
        <taxon>Tracheophyta</taxon>
        <taxon>Spermatophyta</taxon>
        <taxon>Magnoliopsida</taxon>
        <taxon>eudicotyledons</taxon>
        <taxon>Gunneridae</taxon>
        <taxon>Pentapetalae</taxon>
        <taxon>asterids</taxon>
        <taxon>campanulids</taxon>
        <taxon>Asterales</taxon>
        <taxon>Asteraceae</taxon>
        <taxon>Asteroideae</taxon>
        <taxon>Anthemideae</taxon>
        <taxon>Anthemidinae</taxon>
        <taxon>Tanacetum</taxon>
    </lineage>
</organism>
<dbReference type="InterPro" id="IPR001584">
    <property type="entry name" value="Integrase_cat-core"/>
</dbReference>
<dbReference type="EMBL" id="BKCJ010002100">
    <property type="protein sequence ID" value="GEU46257.1"/>
    <property type="molecule type" value="Genomic_DNA"/>
</dbReference>
<dbReference type="Pfam" id="PF00665">
    <property type="entry name" value="rve"/>
    <property type="match status" value="1"/>
</dbReference>
<dbReference type="Gene3D" id="3.30.70.270">
    <property type="match status" value="2"/>
</dbReference>
<dbReference type="SUPFAM" id="SSF56672">
    <property type="entry name" value="DNA/RNA polymerases"/>
    <property type="match status" value="2"/>
</dbReference>
<dbReference type="Gene3D" id="1.10.340.70">
    <property type="match status" value="1"/>
</dbReference>
<dbReference type="InterPro" id="IPR036875">
    <property type="entry name" value="Znf_CCHC_sf"/>
</dbReference>
<dbReference type="InterPro" id="IPR043502">
    <property type="entry name" value="DNA/RNA_pol_sf"/>
</dbReference>
<dbReference type="InterPro" id="IPR041588">
    <property type="entry name" value="Integrase_H2C2"/>
</dbReference>
<protein>
    <recommendedName>
        <fullName evidence="4">Integrase catalytic domain-containing protein</fullName>
    </recommendedName>
</protein>
<name>A0A6L2KC06_TANCI</name>
<proteinExistence type="predicted"/>
<dbReference type="InterPro" id="IPR001878">
    <property type="entry name" value="Znf_CCHC"/>
</dbReference>
<dbReference type="InterPro" id="IPR043128">
    <property type="entry name" value="Rev_trsase/Diguanyl_cyclase"/>
</dbReference>
<sequence>MLPRMRTQSAGRPAVKSLGGGTGVRVGRGGRGRRPREGNDERVDDLNGQGNNQGCSYNEFLACNPKECDGKGGVVVLTRWIEKIENVQDMSGCSIDQKLKYTAGSFVEFCPSHEMQKLETELWNHAMVRACHAAYTDRFHELARLLPHLVTPESRKIKRNGSIKKAEKNGNVGEPSKDKNRRDDNKRTRTGNAFATTANLVGRENAGAWPKCATCNSYHAHGGPCCTCFNCNRLGDLAKDCRGVPRNVNPVNARILPVRINCHEKVVRIPLLDGKVLRVLGERPEEKARILMSAKASDKKLKEIVVVRDFSEEQRRLQSLPIGWHLMNWKSRQENSRNSKTKVSFDQAHRLREHRSAYHQLRVHEDDITKTAFKTRYGHFEFTVMPLGLTNSPAFLGHVINSNKIHVDPSKIEAVKNWKAPKTLIEVRSFLGLVGYYRSQKELNMRQSRWIELVIMTVKFATILSSIKNRMLAAQKEAMDEIAGLQKGLDEMIEQRGDGTLYYLDRIWVPLKGEVRSLIMDEAHKLKYSVHPGADKMYYDLRDRYWWPGMKKDIVEYEGIAMDFVTKLPRTGSRNETIWVIVDRLTKSAHFLPMHEDYKMDILARLYLNEIVARHGVPILIISDRDIRFTSRFWQLMGSWDVHLPLVEFLYNNSYHSSVRYAPFEALYGRKCHLPITWVKVGEGQLIGPKRKPLEFSEGNYVLLKVSPWKGVVRFGKKGKLAPRFVGPFEIIEKLNFVEEPVEILEREFKKLKRSRIAIIKKMRIEQYFLMTDYSLWEVIFNGDSLTPTRVFEGVLQPVSPTTTEQRLARKNELKDRGTLLMDLPNKHQLKFNTHKDSKTLMEAIEKMFEGNTETKKKLISQLEILCVSLSQEDINLKFLRSLPSDWRTHTLIWRNKTDLEEQSLDDLFNNLKIYEAEVKSSSSASTSTQNIAFVSSSNTDNTNEPLSAARTRRNLRANGPTSMVFNMSKVECYNYHRKGHFARECRSPKDTRRNGAVEPQMRNVPVETSTSNALVFQCDSVGSYDWSFQAEEEPTNYALMAFSSSSSSSDNEHVENSIPSATSRTSIPKPTSNGKRRNRKACFMCKSLDHLIKECDYHEKKMAQTTPRNNAQRGTHKQYAQMTLPNLHRHVVSTAVLTQSKLVPIIAVRLVTTVVPKTSITRPRQAKTVVPKTNSPPRRLINHSPSLKANTFPPKVTAIKAPMVTAAQGNPQHALKDKGVIDSGCSMHKIGNMSYLLDFEELNGGYVAFGGNPKGGKIFRKDENQVPLRIPRENNMYNVNLKNIIPSGDLTCLFAKATLDESNLWHRRMGHINFKTMYKLVKGNRVRGLPSKVFENDNTCVACKMGKQHRASCKTKPVSSVDQPLYRLHMDLFGPTFVKSLNKNSYCLVVTDDYSRFTWVFFLATKDETSPIIKTFLTGLENQLSLKVKVIRSDNGTEFKNNDLNKFRGMKGIKREFSVPRTPQQNGIAERKNMTLTEAARTMLAYSLLPIPFWAEAVNTACYVENRVLVTKPHNKTSYELLHGRTPSKFDGKVDERFLVGYSVSSKAFKEHEFEGRKPESEVNVSPSSSAQSKKHDDKTKREAKGKSPVESLTGYRNLSAEFKDLSDNNINEDNAVATLVPAYPDDANMPELEDITYSNDEEDVGAEADFNNLKTSITVSPIPTRRVHKDHHVTQIIGDLSSATRTRSMTRVAKDQGGLSQINNDDFHTCMFACFLSQEEPKRKVWVLVDLPYRKRAIGTKWVFRNKKDERGIVVRNKARLIVQGHTQKERIDYEEVFAPVARIEAIRLFLAYASFMGFMVYQMDVKSAFLYGTIEEEVYVCQPPGFKDPDYPDKVYKVVKAFYGLHQAPRAWYETLANYILENGFQRGKIDQTLFVKRQKDDILLVQIYVDVIIFGSTNKDLCKAFEKLMKDKFQMTSIGELTFFLGLQVKQKKDGIFISQDKYVADILRKFSLTNRISASTLIDTKKPLLKDPDGEDVDVHTYR</sequence>
<evidence type="ECO:0000313" key="5">
    <source>
        <dbReference type="EMBL" id="GEU46257.1"/>
    </source>
</evidence>
<dbReference type="GO" id="GO:0015074">
    <property type="term" value="P:DNA integration"/>
    <property type="evidence" value="ECO:0007669"/>
    <property type="project" value="InterPro"/>
</dbReference>
<dbReference type="SMART" id="SM00343">
    <property type="entry name" value="ZnF_C2HC"/>
    <property type="match status" value="3"/>
</dbReference>
<evidence type="ECO:0000259" key="4">
    <source>
        <dbReference type="PROSITE" id="PS50994"/>
    </source>
</evidence>
<dbReference type="InterPro" id="IPR012337">
    <property type="entry name" value="RNaseH-like_sf"/>
</dbReference>
<feature type="compositionally biased region" description="Polar residues" evidence="3">
    <location>
        <begin position="1058"/>
        <end position="1074"/>
    </location>
</feature>
<dbReference type="SUPFAM" id="SSF57756">
    <property type="entry name" value="Retrovirus zinc finger-like domains"/>
    <property type="match status" value="1"/>
</dbReference>
<dbReference type="Pfam" id="PF24626">
    <property type="entry name" value="SH3_Tf2-1"/>
    <property type="match status" value="1"/>
</dbReference>
<feature type="compositionally biased region" description="Gly residues" evidence="3">
    <location>
        <begin position="18"/>
        <end position="27"/>
    </location>
</feature>